<dbReference type="EMBL" id="CAUEEQ010000416">
    <property type="protein sequence ID" value="CAJ0916768.1"/>
    <property type="molecule type" value="Genomic_DNA"/>
</dbReference>
<name>A0ABN9KSD4_9NEOB</name>
<comment type="caution">
    <text evidence="1">The sequence shown here is derived from an EMBL/GenBank/DDBJ whole genome shotgun (WGS) entry which is preliminary data.</text>
</comment>
<dbReference type="Proteomes" id="UP001176940">
    <property type="component" value="Unassembled WGS sequence"/>
</dbReference>
<protein>
    <submittedName>
        <fullName evidence="1">Uncharacterized protein</fullName>
    </submittedName>
</protein>
<keyword evidence="2" id="KW-1185">Reference proteome</keyword>
<reference evidence="1" key="1">
    <citation type="submission" date="2023-07" db="EMBL/GenBank/DDBJ databases">
        <authorList>
            <person name="Stuckert A."/>
        </authorList>
    </citation>
    <scope>NUCLEOTIDE SEQUENCE</scope>
</reference>
<accession>A0ABN9KSD4</accession>
<gene>
    <name evidence="1" type="ORF">RIMI_LOCUS365105</name>
</gene>
<evidence type="ECO:0000313" key="1">
    <source>
        <dbReference type="EMBL" id="CAJ0916768.1"/>
    </source>
</evidence>
<proteinExistence type="predicted"/>
<evidence type="ECO:0000313" key="2">
    <source>
        <dbReference type="Proteomes" id="UP001176940"/>
    </source>
</evidence>
<organism evidence="1 2">
    <name type="scientific">Ranitomeya imitator</name>
    <name type="common">mimic poison frog</name>
    <dbReference type="NCBI Taxonomy" id="111125"/>
    <lineage>
        <taxon>Eukaryota</taxon>
        <taxon>Metazoa</taxon>
        <taxon>Chordata</taxon>
        <taxon>Craniata</taxon>
        <taxon>Vertebrata</taxon>
        <taxon>Euteleostomi</taxon>
        <taxon>Amphibia</taxon>
        <taxon>Batrachia</taxon>
        <taxon>Anura</taxon>
        <taxon>Neobatrachia</taxon>
        <taxon>Hyloidea</taxon>
        <taxon>Dendrobatidae</taxon>
        <taxon>Dendrobatinae</taxon>
        <taxon>Ranitomeya</taxon>
    </lineage>
</organism>
<sequence>MTEETGAHRVRIDGGDGRLTGHNAVFCILNYRRRSRFRRHHPRWQQVGAGCCTLHRPPDTLRSSRLTQGVVLYVDRCPESSG</sequence>